<reference evidence="1" key="1">
    <citation type="submission" date="2025-02" db="EMBL/GenBank/DDBJ databases">
        <title>Complete genome sequences of 52 Bacillus and Priestia strains isolated from West-African fermentations and 26 reference strains from the DSMZ collection.</title>
        <authorList>
            <person name="Wiedenbein E.S."/>
            <person name="Canoy T.S."/>
            <person name="Hui Y."/>
            <person name="Parkouda C."/>
            <person name="Dawende C."/>
            <person name="Ametefe E."/>
            <person name="Jespersen L."/>
            <person name="Nielsen D.S."/>
        </authorList>
    </citation>
    <scope>NUCLEOTIDE SEQUENCE</scope>
    <source>
        <strain evidence="1">PRO122</strain>
    </source>
</reference>
<gene>
    <name evidence="1" type="primary">hmpA</name>
    <name evidence="1" type="ORF">P5658_21015</name>
</gene>
<organism evidence="1 2">
    <name type="scientific">Bacillus subtilis</name>
    <dbReference type="NCBI Taxonomy" id="1423"/>
    <lineage>
        <taxon>Bacteria</taxon>
        <taxon>Bacillati</taxon>
        <taxon>Bacillota</taxon>
        <taxon>Bacilli</taxon>
        <taxon>Bacillales</taxon>
        <taxon>Bacillaceae</taxon>
        <taxon>Bacillus</taxon>
    </lineage>
</organism>
<keyword evidence="1" id="KW-0560">Oxidoreductase</keyword>
<protein>
    <submittedName>
        <fullName evidence="1">NO-inducible flavohemoprotein</fullName>
        <ecNumber evidence="1">1.14.12.17</ecNumber>
    </submittedName>
</protein>
<evidence type="ECO:0000313" key="1">
    <source>
        <dbReference type="EMBL" id="XRL91196.1"/>
    </source>
</evidence>
<sequence>MVYTMLDNKTIEIIKSTVPVLQQHGETITGRFYDRMFQDHPELLNIFNQTNQKKKTQRIALANTVIAAAANIDQLGNIIPVVKQIGHKHRSIGIKPAHYPIVGKYLLIAIKDVLGDAATPDIMQAWEKAYGVIADAFIGIEKDMYEQAEEQAGGWKEYKPFAIAKKERESKEITSFYLKPEDGKPLPEFQAGQYISIKVRIPDSEYTHIRQYSLSDMPGKDYYRISVKKDGVVSSYLHDGLQEGDSIEISAPAGDFVLDHASQKDLVLISAGVGITPMISMLKTSVSKQLERQILFIHAAKNSEYHALRHEVEEAAKHSAVKTAFVYREPTEEDRAGDLHFHEGQIDQQFLKELIANTDADYYICGSPSFITAMHKLVSELGSAPESIHYELFGPQLSLAQSV</sequence>
<accession>A0AC62A3E9</accession>
<evidence type="ECO:0000313" key="2">
    <source>
        <dbReference type="Proteomes" id="UP001217185"/>
    </source>
</evidence>
<dbReference type="EMBL" id="CP121756">
    <property type="protein sequence ID" value="XRL91196.1"/>
    <property type="molecule type" value="Genomic_DNA"/>
</dbReference>
<dbReference type="EC" id="1.14.12.17" evidence="1"/>
<proteinExistence type="predicted"/>
<dbReference type="Proteomes" id="UP001217185">
    <property type="component" value="Chromosome"/>
</dbReference>
<name>A0AC62A3E9_BACIU</name>